<keyword evidence="1" id="KW-0812">Transmembrane</keyword>
<keyword evidence="1" id="KW-0472">Membrane</keyword>
<feature type="transmembrane region" description="Helical" evidence="1">
    <location>
        <begin position="53"/>
        <end position="72"/>
    </location>
</feature>
<name>A0A1F7WN24_9BACT</name>
<organism evidence="2 3">
    <name type="scientific">Candidatus Woesebacteria bacterium GWA1_42_12</name>
    <dbReference type="NCBI Taxonomy" id="1802472"/>
    <lineage>
        <taxon>Bacteria</taxon>
        <taxon>Candidatus Woeseibacteriota</taxon>
    </lineage>
</organism>
<keyword evidence="1" id="KW-1133">Transmembrane helix</keyword>
<protein>
    <submittedName>
        <fullName evidence="2">Uncharacterized protein</fullName>
    </submittedName>
</protein>
<evidence type="ECO:0000313" key="3">
    <source>
        <dbReference type="Proteomes" id="UP000177091"/>
    </source>
</evidence>
<dbReference type="Proteomes" id="UP000177091">
    <property type="component" value="Unassembled WGS sequence"/>
</dbReference>
<proteinExistence type="predicted"/>
<reference evidence="2 3" key="1">
    <citation type="journal article" date="2016" name="Nat. Commun.">
        <title>Thousands of microbial genomes shed light on interconnected biogeochemical processes in an aquifer system.</title>
        <authorList>
            <person name="Anantharaman K."/>
            <person name="Brown C.T."/>
            <person name="Hug L.A."/>
            <person name="Sharon I."/>
            <person name="Castelle C.J."/>
            <person name="Probst A.J."/>
            <person name="Thomas B.C."/>
            <person name="Singh A."/>
            <person name="Wilkins M.J."/>
            <person name="Karaoz U."/>
            <person name="Brodie E.L."/>
            <person name="Williams K.H."/>
            <person name="Hubbard S.S."/>
            <person name="Banfield J.F."/>
        </authorList>
    </citation>
    <scope>NUCLEOTIDE SEQUENCE [LARGE SCALE GENOMIC DNA]</scope>
</reference>
<dbReference type="Pfam" id="PF18901">
    <property type="entry name" value="DUF5657"/>
    <property type="match status" value="1"/>
</dbReference>
<gene>
    <name evidence="2" type="ORF">A2112_01710</name>
</gene>
<evidence type="ECO:0000256" key="1">
    <source>
        <dbReference type="SAM" id="Phobius"/>
    </source>
</evidence>
<comment type="caution">
    <text evidence="2">The sequence shown here is derived from an EMBL/GenBank/DDBJ whole genome shotgun (WGS) entry which is preliminary data.</text>
</comment>
<evidence type="ECO:0000313" key="2">
    <source>
        <dbReference type="EMBL" id="OGM03415.1"/>
    </source>
</evidence>
<dbReference type="AlphaFoldDB" id="A0A1F7WN24"/>
<dbReference type="EMBL" id="MGFK01000038">
    <property type="protein sequence ID" value="OGM03415.1"/>
    <property type="molecule type" value="Genomic_DNA"/>
</dbReference>
<accession>A0A1F7WN24</accession>
<dbReference type="InterPro" id="IPR043716">
    <property type="entry name" value="DUF5657"/>
</dbReference>
<sequence>MTIPIIGVSVFPIIKIFVVFALGLYIAFALVVVRQVQLMTDTLEVGFEGPLRFLAIMHLLFAIAVLIFALIIL</sequence>
<feature type="transmembrane region" description="Helical" evidence="1">
    <location>
        <begin position="12"/>
        <end position="33"/>
    </location>
</feature>